<sequence length="345" mass="38308">MRTLIDTIVDGLNNQDELVTATIVEKSGSAPREAGTKMLIRKDGTIDGTIGGGLLEAMIMRLAPEVLHTKECRFQDFELSNTDAAAEGMVCGGEVRILLEYLDALDIHQLDIHHKAKELTSEGVDFVMITKISLKSTRTLGKNKWICTETALYGVEDKEVEALAQKLRENFNRTKFHLLCGKNDYMIEPCYATQKLYIVGAGHVSQQIAMLSKSVGFYTVVIDDREEFASKERFPSAEEVHVISSYGVLRQEVNIPKNSYIVIVSRSHAFDQIVLQQALHTHAKYIGMIGSKTKKAHIYGELLAEGFAQKDLEEVHCPIGVSINAQTPEEIAISIVAELIKAKRS</sequence>
<feature type="domain" description="XdhC Rossmann" evidence="2">
    <location>
        <begin position="196"/>
        <end position="339"/>
    </location>
</feature>
<evidence type="ECO:0000259" key="1">
    <source>
        <dbReference type="Pfam" id="PF02625"/>
    </source>
</evidence>
<dbReference type="InterPro" id="IPR052698">
    <property type="entry name" value="MoCofactor_Util/Proc"/>
</dbReference>
<evidence type="ECO:0000313" key="4">
    <source>
        <dbReference type="Proteomes" id="UP000002222"/>
    </source>
</evidence>
<reference evidence="4" key="1">
    <citation type="submission" date="2009-11" db="EMBL/GenBank/DDBJ databases">
        <title>The complete genome of Sulfurospirillum deleyianum DSM 6946.</title>
        <authorList>
            <consortium name="US DOE Joint Genome Institute (JGI-PGF)"/>
            <person name="Lucas S."/>
            <person name="Copeland A."/>
            <person name="Lapidus A."/>
            <person name="Glavina del Rio T."/>
            <person name="Dalin E."/>
            <person name="Tice H."/>
            <person name="Bruce D."/>
            <person name="Goodwin L."/>
            <person name="Pitluck S."/>
            <person name="Kyrpides N."/>
            <person name="Mavromatis K."/>
            <person name="Ivanova N."/>
            <person name="Ovchinnikova G."/>
            <person name="Munk A.C."/>
            <person name="Lu M."/>
            <person name="Brettin T."/>
            <person name="Detter J.C."/>
            <person name="Han C."/>
            <person name="Tapia R."/>
            <person name="Larimer F."/>
            <person name="Land M."/>
            <person name="Hauser L."/>
            <person name="Markowitz V."/>
            <person name="Cheng J.F."/>
            <person name="Hugenholtz P."/>
            <person name="Woyke T."/>
            <person name="Wu D."/>
            <person name="Aumann P."/>
            <person name="Schneider S."/>
            <person name="Lang E."/>
            <person name="Spring S."/>
            <person name="Klenk H.P."/>
            <person name="Eisen J.A."/>
        </authorList>
    </citation>
    <scope>NUCLEOTIDE SEQUENCE [LARGE SCALE GENOMIC DNA]</scope>
    <source>
        <strain evidence="4">ATCC 51133 / DSM 6946 / 5175</strain>
    </source>
</reference>
<dbReference type="eggNOG" id="COG1975">
    <property type="taxonomic scope" value="Bacteria"/>
</dbReference>
<dbReference type="STRING" id="525898.Sdel_1468"/>
<dbReference type="InterPro" id="IPR027051">
    <property type="entry name" value="XdhC_Rossmann_dom"/>
</dbReference>
<dbReference type="NCBIfam" id="TIGR02964">
    <property type="entry name" value="xanthine_xdhC"/>
    <property type="match status" value="1"/>
</dbReference>
<dbReference type="Pfam" id="PF13478">
    <property type="entry name" value="XdhC_C"/>
    <property type="match status" value="1"/>
</dbReference>
<dbReference type="OrthoDB" id="9815497at2"/>
<keyword evidence="4" id="KW-1185">Reference proteome</keyword>
<accession>D1B316</accession>
<dbReference type="PANTHER" id="PTHR30388:SF6">
    <property type="entry name" value="XANTHINE DEHYDROGENASE SUBUNIT A-RELATED"/>
    <property type="match status" value="1"/>
</dbReference>
<dbReference type="InterPro" id="IPR003777">
    <property type="entry name" value="XdhC_CoxI"/>
</dbReference>
<dbReference type="HOGENOM" id="CLU_041115_1_1_7"/>
<organism evidence="3 4">
    <name type="scientific">Sulfurospirillum deleyianum (strain ATCC 51133 / DSM 6946 / 5175)</name>
    <dbReference type="NCBI Taxonomy" id="525898"/>
    <lineage>
        <taxon>Bacteria</taxon>
        <taxon>Pseudomonadati</taxon>
        <taxon>Campylobacterota</taxon>
        <taxon>Epsilonproteobacteria</taxon>
        <taxon>Campylobacterales</taxon>
        <taxon>Sulfurospirillaceae</taxon>
        <taxon>Sulfurospirillum</taxon>
    </lineage>
</organism>
<dbReference type="NCBIfam" id="NF045664">
    <property type="entry name" value="XdhC_rel_AOR"/>
    <property type="match status" value="1"/>
</dbReference>
<evidence type="ECO:0000313" key="3">
    <source>
        <dbReference type="EMBL" id="ACZ12486.1"/>
    </source>
</evidence>
<proteinExistence type="predicted"/>
<dbReference type="EMBL" id="CP001816">
    <property type="protein sequence ID" value="ACZ12486.1"/>
    <property type="molecule type" value="Genomic_DNA"/>
</dbReference>
<dbReference type="Pfam" id="PF02625">
    <property type="entry name" value="XdhC_CoxI"/>
    <property type="match status" value="1"/>
</dbReference>
<gene>
    <name evidence="3" type="ordered locus">Sdel_1468</name>
</gene>
<name>D1B316_SULD5</name>
<dbReference type="RefSeq" id="WP_012857237.1">
    <property type="nucleotide sequence ID" value="NC_013512.1"/>
</dbReference>
<reference evidence="3 4" key="2">
    <citation type="journal article" date="2010" name="Stand. Genomic Sci.">
        <title>Complete genome sequence of Sulfurospirillum deleyianum type strain (5175).</title>
        <authorList>
            <person name="Sikorski J."/>
            <person name="Lapidus A."/>
            <person name="Copeland A."/>
            <person name="Glavina Del Rio T."/>
            <person name="Nolan M."/>
            <person name="Lucas S."/>
            <person name="Chen F."/>
            <person name="Tice H."/>
            <person name="Cheng J.F."/>
            <person name="Saunders E."/>
            <person name="Bruce D."/>
            <person name="Goodwin L."/>
            <person name="Pitluck S."/>
            <person name="Ovchinnikova G."/>
            <person name="Pati A."/>
            <person name="Ivanova N."/>
            <person name="Mavromatis K."/>
            <person name="Chen A."/>
            <person name="Palaniappan K."/>
            <person name="Chain P."/>
            <person name="Land M."/>
            <person name="Hauser L."/>
            <person name="Chang Y.J."/>
            <person name="Jeffries C.D."/>
            <person name="Brettin T."/>
            <person name="Detter J.C."/>
            <person name="Han C."/>
            <person name="Rohde M."/>
            <person name="Lang E."/>
            <person name="Spring S."/>
            <person name="Goker M."/>
            <person name="Bristow J."/>
            <person name="Eisen J.A."/>
            <person name="Markowitz V."/>
            <person name="Hugenholtz P."/>
            <person name="Kyrpides N.C."/>
            <person name="Klenk H.P."/>
        </authorList>
    </citation>
    <scope>NUCLEOTIDE SEQUENCE [LARGE SCALE GENOMIC DNA]</scope>
    <source>
        <strain evidence="4">ATCC 51133 / DSM 6946 / 5175</strain>
    </source>
</reference>
<dbReference type="AlphaFoldDB" id="D1B316"/>
<protein>
    <submittedName>
        <fullName evidence="3">Uncharacterized protein</fullName>
    </submittedName>
</protein>
<dbReference type="Proteomes" id="UP000002222">
    <property type="component" value="Chromosome"/>
</dbReference>
<dbReference type="PANTHER" id="PTHR30388">
    <property type="entry name" value="ALDEHYDE OXIDOREDUCTASE MOLYBDENUM COFACTOR ASSEMBLY PROTEIN"/>
    <property type="match status" value="1"/>
</dbReference>
<dbReference type="Gene3D" id="3.40.50.720">
    <property type="entry name" value="NAD(P)-binding Rossmann-like Domain"/>
    <property type="match status" value="1"/>
</dbReference>
<dbReference type="KEGG" id="sdl:Sdel_1468"/>
<feature type="domain" description="XdhC- CoxI" evidence="1">
    <location>
        <begin position="15"/>
        <end position="77"/>
    </location>
</feature>
<dbReference type="InterPro" id="IPR014308">
    <property type="entry name" value="Xanthine_DH_XdhC"/>
</dbReference>
<evidence type="ECO:0000259" key="2">
    <source>
        <dbReference type="Pfam" id="PF13478"/>
    </source>
</evidence>